<evidence type="ECO:0000256" key="8">
    <source>
        <dbReference type="SAM" id="MobiDB-lite"/>
    </source>
</evidence>
<evidence type="ECO:0000256" key="1">
    <source>
        <dbReference type="ARBA" id="ARBA00001947"/>
    </source>
</evidence>
<dbReference type="InterPro" id="IPR023091">
    <property type="entry name" value="MetalPrtase_cat_dom_sf_prd"/>
</dbReference>
<evidence type="ECO:0000256" key="3">
    <source>
        <dbReference type="ARBA" id="ARBA00022722"/>
    </source>
</evidence>
<proteinExistence type="inferred from homology"/>
<evidence type="ECO:0000313" key="10">
    <source>
        <dbReference type="RefSeq" id="XP_023571870.1"/>
    </source>
</evidence>
<keyword evidence="6" id="KW-0378">Hydrolase</keyword>
<gene>
    <name evidence="10" type="primary">Ybey</name>
</gene>
<sequence length="160" mass="18230">MPGCTQRAENTDGTKRSGKKMPRTDFRSTGPPVTNSSRRLPVFCVASGPVSAGQAPGRYHPNNFKDPDVLSEMSLVIRNLQRVIPIRRVPLRRNVEIVRNILRVEKFDLGIIFLDNKNIQHINGIYRKKNIPTDVLSFPFHEVWNISSSSAKKRKITMMF</sequence>
<dbReference type="RefSeq" id="XP_023571870.1">
    <property type="nucleotide sequence ID" value="XM_023716102.1"/>
</dbReference>
<dbReference type="GO" id="GO:0004222">
    <property type="term" value="F:metalloendopeptidase activity"/>
    <property type="evidence" value="ECO:0007669"/>
    <property type="project" value="InterPro"/>
</dbReference>
<evidence type="ECO:0000256" key="5">
    <source>
        <dbReference type="ARBA" id="ARBA00022759"/>
    </source>
</evidence>
<evidence type="ECO:0000256" key="7">
    <source>
        <dbReference type="ARBA" id="ARBA00022833"/>
    </source>
</evidence>
<keyword evidence="3" id="KW-0540">Nuclease</keyword>
<dbReference type="Proteomes" id="UP000515203">
    <property type="component" value="Unplaced"/>
</dbReference>
<evidence type="ECO:0000256" key="4">
    <source>
        <dbReference type="ARBA" id="ARBA00022723"/>
    </source>
</evidence>
<dbReference type="AlphaFoldDB" id="A0A6P6EHS6"/>
<evidence type="ECO:0000313" key="9">
    <source>
        <dbReference type="Proteomes" id="UP000515203"/>
    </source>
</evidence>
<keyword evidence="7" id="KW-0862">Zinc</keyword>
<dbReference type="InterPro" id="IPR002036">
    <property type="entry name" value="YbeY"/>
</dbReference>
<comment type="cofactor">
    <cofactor evidence="1">
        <name>Zn(2+)</name>
        <dbReference type="ChEBI" id="CHEBI:29105"/>
    </cofactor>
</comment>
<keyword evidence="5" id="KW-0255">Endonuclease</keyword>
<organism evidence="9 10">
    <name type="scientific">Octodon degus</name>
    <name type="common">Degu</name>
    <name type="synonym">Sciurus degus</name>
    <dbReference type="NCBI Taxonomy" id="10160"/>
    <lineage>
        <taxon>Eukaryota</taxon>
        <taxon>Metazoa</taxon>
        <taxon>Chordata</taxon>
        <taxon>Craniata</taxon>
        <taxon>Vertebrata</taxon>
        <taxon>Euteleostomi</taxon>
        <taxon>Mammalia</taxon>
        <taxon>Eutheria</taxon>
        <taxon>Euarchontoglires</taxon>
        <taxon>Glires</taxon>
        <taxon>Rodentia</taxon>
        <taxon>Hystricomorpha</taxon>
        <taxon>Octodontidae</taxon>
        <taxon>Octodon</taxon>
    </lineage>
</organism>
<accession>A0A6P6EHS6</accession>
<dbReference type="GO" id="GO:0004519">
    <property type="term" value="F:endonuclease activity"/>
    <property type="evidence" value="ECO:0007669"/>
    <property type="project" value="UniProtKB-KW"/>
</dbReference>
<evidence type="ECO:0000256" key="2">
    <source>
        <dbReference type="ARBA" id="ARBA00010875"/>
    </source>
</evidence>
<dbReference type="GO" id="GO:0006364">
    <property type="term" value="P:rRNA processing"/>
    <property type="evidence" value="ECO:0007669"/>
    <property type="project" value="InterPro"/>
</dbReference>
<feature type="region of interest" description="Disordered" evidence="8">
    <location>
        <begin position="1"/>
        <end position="38"/>
    </location>
</feature>
<keyword evidence="4" id="KW-0479">Metal-binding</keyword>
<dbReference type="CTD" id="54059"/>
<dbReference type="GeneID" id="101577562"/>
<reference evidence="10" key="1">
    <citation type="submission" date="2025-08" db="UniProtKB">
        <authorList>
            <consortium name="RefSeq"/>
        </authorList>
    </citation>
    <scope>IDENTIFICATION</scope>
</reference>
<dbReference type="Gene3D" id="3.40.390.30">
    <property type="entry name" value="Metalloproteases ('zincins'), catalytic domain"/>
    <property type="match status" value="1"/>
</dbReference>
<dbReference type="Pfam" id="PF02130">
    <property type="entry name" value="YbeY"/>
    <property type="match status" value="1"/>
</dbReference>
<dbReference type="NCBIfam" id="TIGR00043">
    <property type="entry name" value="rRNA maturation RNase YbeY"/>
    <property type="match status" value="1"/>
</dbReference>
<protein>
    <submittedName>
        <fullName evidence="10">Endoribonuclease YbeY isoform X2</fullName>
    </submittedName>
</protein>
<keyword evidence="9" id="KW-1185">Reference proteome</keyword>
<dbReference type="SUPFAM" id="SSF55486">
    <property type="entry name" value="Metalloproteases ('zincins'), catalytic domain"/>
    <property type="match status" value="1"/>
</dbReference>
<dbReference type="GO" id="GO:0046872">
    <property type="term" value="F:metal ion binding"/>
    <property type="evidence" value="ECO:0007669"/>
    <property type="project" value="UniProtKB-KW"/>
</dbReference>
<comment type="similarity">
    <text evidence="2">Belongs to the endoribonuclease YbeY family.</text>
</comment>
<name>A0A6P6EHS6_OCTDE</name>
<evidence type="ECO:0000256" key="6">
    <source>
        <dbReference type="ARBA" id="ARBA00022801"/>
    </source>
</evidence>